<dbReference type="AlphaFoldDB" id="A0A4Z2FBA8"/>
<comment type="caution">
    <text evidence="2">The sequence shown here is derived from an EMBL/GenBank/DDBJ whole genome shotgun (WGS) entry which is preliminary data.</text>
</comment>
<reference evidence="2 3" key="1">
    <citation type="submission" date="2019-03" db="EMBL/GenBank/DDBJ databases">
        <title>First draft genome of Liparis tanakae, snailfish: a comprehensive survey of snailfish specific genes.</title>
        <authorList>
            <person name="Kim W."/>
            <person name="Song I."/>
            <person name="Jeong J.-H."/>
            <person name="Kim D."/>
            <person name="Kim S."/>
            <person name="Ryu S."/>
            <person name="Song J.Y."/>
            <person name="Lee S.K."/>
        </authorList>
    </citation>
    <scope>NUCLEOTIDE SEQUENCE [LARGE SCALE GENOMIC DNA]</scope>
    <source>
        <tissue evidence="2">Muscle</tissue>
    </source>
</reference>
<protein>
    <submittedName>
        <fullName evidence="2">Uncharacterized protein</fullName>
    </submittedName>
</protein>
<name>A0A4Z2FBA8_9TELE</name>
<keyword evidence="3" id="KW-1185">Reference proteome</keyword>
<feature type="region of interest" description="Disordered" evidence="1">
    <location>
        <begin position="34"/>
        <end position="69"/>
    </location>
</feature>
<dbReference type="Proteomes" id="UP000314294">
    <property type="component" value="Unassembled WGS sequence"/>
</dbReference>
<dbReference type="EMBL" id="SRLO01001364">
    <property type="protein sequence ID" value="TNN38536.1"/>
    <property type="molecule type" value="Genomic_DNA"/>
</dbReference>
<gene>
    <name evidence="2" type="ORF">EYF80_051299</name>
</gene>
<proteinExistence type="predicted"/>
<feature type="compositionally biased region" description="Basic and acidic residues" evidence="1">
    <location>
        <begin position="44"/>
        <end position="60"/>
    </location>
</feature>
<sequence>MWRTAVIEGLPQAARAKLEDIWLSKNHSGLSTLIHLSKTNNPGHNKEEDSSGKEMEEAIARRSNGTRHA</sequence>
<evidence type="ECO:0000256" key="1">
    <source>
        <dbReference type="SAM" id="MobiDB-lite"/>
    </source>
</evidence>
<organism evidence="2 3">
    <name type="scientific">Liparis tanakae</name>
    <name type="common">Tanaka's snailfish</name>
    <dbReference type="NCBI Taxonomy" id="230148"/>
    <lineage>
        <taxon>Eukaryota</taxon>
        <taxon>Metazoa</taxon>
        <taxon>Chordata</taxon>
        <taxon>Craniata</taxon>
        <taxon>Vertebrata</taxon>
        <taxon>Euteleostomi</taxon>
        <taxon>Actinopterygii</taxon>
        <taxon>Neopterygii</taxon>
        <taxon>Teleostei</taxon>
        <taxon>Neoteleostei</taxon>
        <taxon>Acanthomorphata</taxon>
        <taxon>Eupercaria</taxon>
        <taxon>Perciformes</taxon>
        <taxon>Cottioidei</taxon>
        <taxon>Cottales</taxon>
        <taxon>Liparidae</taxon>
        <taxon>Liparis</taxon>
    </lineage>
</organism>
<evidence type="ECO:0000313" key="3">
    <source>
        <dbReference type="Proteomes" id="UP000314294"/>
    </source>
</evidence>
<accession>A0A4Z2FBA8</accession>
<evidence type="ECO:0000313" key="2">
    <source>
        <dbReference type="EMBL" id="TNN38536.1"/>
    </source>
</evidence>